<gene>
    <name evidence="3" type="ORF">EJB05_47385</name>
</gene>
<feature type="non-terminal residue" evidence="3">
    <location>
        <position position="123"/>
    </location>
</feature>
<protein>
    <recommendedName>
        <fullName evidence="5">SMP domain-containing protein</fullName>
    </recommendedName>
</protein>
<evidence type="ECO:0000313" key="4">
    <source>
        <dbReference type="Proteomes" id="UP000324897"/>
    </source>
</evidence>
<dbReference type="Proteomes" id="UP000324897">
    <property type="component" value="Unassembled WGS sequence"/>
</dbReference>
<reference evidence="3 4" key="1">
    <citation type="journal article" date="2019" name="Sci. Rep.">
        <title>A high-quality genome of Eragrostis curvula grass provides insights into Poaceae evolution and supports new strategies to enhance forage quality.</title>
        <authorList>
            <person name="Carballo J."/>
            <person name="Santos B.A.C.M."/>
            <person name="Zappacosta D."/>
            <person name="Garbus I."/>
            <person name="Selva J.P."/>
            <person name="Gallo C.A."/>
            <person name="Diaz A."/>
            <person name="Albertini E."/>
            <person name="Caccamo M."/>
            <person name="Echenique V."/>
        </authorList>
    </citation>
    <scope>NUCLEOTIDE SEQUENCE [LARGE SCALE GENOMIC DNA]</scope>
    <source>
        <strain evidence="4">cv. Victoria</strain>
        <tissue evidence="3">Leaf</tissue>
    </source>
</reference>
<dbReference type="AlphaFoldDB" id="A0A5J9T7J4"/>
<organism evidence="3 4">
    <name type="scientific">Eragrostis curvula</name>
    <name type="common">weeping love grass</name>
    <dbReference type="NCBI Taxonomy" id="38414"/>
    <lineage>
        <taxon>Eukaryota</taxon>
        <taxon>Viridiplantae</taxon>
        <taxon>Streptophyta</taxon>
        <taxon>Embryophyta</taxon>
        <taxon>Tracheophyta</taxon>
        <taxon>Spermatophyta</taxon>
        <taxon>Magnoliopsida</taxon>
        <taxon>Liliopsida</taxon>
        <taxon>Poales</taxon>
        <taxon>Poaceae</taxon>
        <taxon>PACMAD clade</taxon>
        <taxon>Chloridoideae</taxon>
        <taxon>Eragrostideae</taxon>
        <taxon>Eragrostidinae</taxon>
        <taxon>Eragrostis</taxon>
    </lineage>
</organism>
<dbReference type="EMBL" id="RWGY01000045">
    <property type="protein sequence ID" value="TVU07335.1"/>
    <property type="molecule type" value="Genomic_DNA"/>
</dbReference>
<feature type="compositionally biased region" description="Low complexity" evidence="1">
    <location>
        <begin position="69"/>
        <end position="84"/>
    </location>
</feature>
<dbReference type="PROSITE" id="PS51257">
    <property type="entry name" value="PROKAR_LIPOPROTEIN"/>
    <property type="match status" value="1"/>
</dbReference>
<feature type="compositionally biased region" description="Basic and acidic residues" evidence="1">
    <location>
        <begin position="96"/>
        <end position="107"/>
    </location>
</feature>
<name>A0A5J9T7J4_9POAL</name>
<sequence length="123" mass="12946">MVKAGTILFALGVVVMLSCNAVEGGPYMHHGELSRKGLKEERKLVTTGGNPSLNSLSEQATGTVDAGSANNNAENTKTEAAGAGPAYTPMTATTTDSHHDISVDQYRRIIRNNQNKPSSSTTK</sequence>
<dbReference type="Gramene" id="TVU07335">
    <property type="protein sequence ID" value="TVU07335"/>
    <property type="gene ID" value="EJB05_47385"/>
</dbReference>
<feature type="chain" id="PRO_5023867975" description="SMP domain-containing protein" evidence="2">
    <location>
        <begin position="25"/>
        <end position="123"/>
    </location>
</feature>
<feature type="region of interest" description="Disordered" evidence="1">
    <location>
        <begin position="46"/>
        <end position="123"/>
    </location>
</feature>
<evidence type="ECO:0008006" key="5">
    <source>
        <dbReference type="Google" id="ProtNLM"/>
    </source>
</evidence>
<evidence type="ECO:0000256" key="1">
    <source>
        <dbReference type="SAM" id="MobiDB-lite"/>
    </source>
</evidence>
<evidence type="ECO:0000313" key="3">
    <source>
        <dbReference type="EMBL" id="TVU07335.1"/>
    </source>
</evidence>
<feature type="compositionally biased region" description="Polar residues" evidence="1">
    <location>
        <begin position="111"/>
        <end position="123"/>
    </location>
</feature>
<feature type="signal peptide" evidence="2">
    <location>
        <begin position="1"/>
        <end position="24"/>
    </location>
</feature>
<keyword evidence="4" id="KW-1185">Reference proteome</keyword>
<comment type="caution">
    <text evidence="3">The sequence shown here is derived from an EMBL/GenBank/DDBJ whole genome shotgun (WGS) entry which is preliminary data.</text>
</comment>
<dbReference type="OrthoDB" id="679572at2759"/>
<keyword evidence="2" id="KW-0732">Signal</keyword>
<proteinExistence type="predicted"/>
<evidence type="ECO:0000256" key="2">
    <source>
        <dbReference type="SAM" id="SignalP"/>
    </source>
</evidence>
<accession>A0A5J9T7J4</accession>
<feature type="compositionally biased region" description="Polar residues" evidence="1">
    <location>
        <begin position="47"/>
        <end position="62"/>
    </location>
</feature>